<evidence type="ECO:0000256" key="1">
    <source>
        <dbReference type="ARBA" id="ARBA00004561"/>
    </source>
</evidence>
<dbReference type="Proteomes" id="UP000622890">
    <property type="component" value="Unassembled WGS sequence"/>
</dbReference>
<protein>
    <recommendedName>
        <fullName evidence="9">PilY1 beta-propeller domain-containing protein</fullName>
    </recommendedName>
</protein>
<comment type="similarity">
    <text evidence="2">Belongs to the PilY1 family.</text>
</comment>
<evidence type="ECO:0000313" key="11">
    <source>
        <dbReference type="Proteomes" id="UP000622890"/>
    </source>
</evidence>
<evidence type="ECO:0000259" key="9">
    <source>
        <dbReference type="Pfam" id="PF05567"/>
    </source>
</evidence>
<evidence type="ECO:0000256" key="2">
    <source>
        <dbReference type="ARBA" id="ARBA00008387"/>
    </source>
</evidence>
<keyword evidence="11" id="KW-1185">Reference proteome</keyword>
<feature type="chain" id="PRO_5036951724" description="PilY1 beta-propeller domain-containing protein" evidence="8">
    <location>
        <begin position="23"/>
        <end position="635"/>
    </location>
</feature>
<keyword evidence="4" id="KW-0479">Metal-binding</keyword>
<feature type="domain" description="PilY1 beta-propeller" evidence="9">
    <location>
        <begin position="188"/>
        <end position="480"/>
    </location>
</feature>
<proteinExistence type="inferred from homology"/>
<dbReference type="AlphaFoldDB" id="A0A934W015"/>
<dbReference type="InterPro" id="IPR011047">
    <property type="entry name" value="Quinoprotein_ADH-like_sf"/>
</dbReference>
<evidence type="ECO:0000256" key="6">
    <source>
        <dbReference type="ARBA" id="ARBA00023263"/>
    </source>
</evidence>
<reference evidence="10" key="1">
    <citation type="submission" date="2021-01" db="EMBL/GenBank/DDBJ databases">
        <title>Genome sequence of strain Noviherbaspirillum sp. DKR-6.</title>
        <authorList>
            <person name="Chaudhary D.K."/>
        </authorList>
    </citation>
    <scope>NUCLEOTIDE SEQUENCE</scope>
    <source>
        <strain evidence="10">DKR-6</strain>
    </source>
</reference>
<keyword evidence="8" id="KW-0732">Signal</keyword>
<dbReference type="RefSeq" id="WP_200590338.1">
    <property type="nucleotide sequence ID" value="NZ_JAEPBG010000001.1"/>
</dbReference>
<comment type="caution">
    <text evidence="10">The sequence shown here is derived from an EMBL/GenBank/DDBJ whole genome shotgun (WGS) entry which is preliminary data.</text>
</comment>
<dbReference type="GO" id="GO:0009289">
    <property type="term" value="C:pilus"/>
    <property type="evidence" value="ECO:0007669"/>
    <property type="project" value="UniProtKB-SubCell"/>
</dbReference>
<evidence type="ECO:0000256" key="4">
    <source>
        <dbReference type="ARBA" id="ARBA00022723"/>
    </source>
</evidence>
<feature type="region of interest" description="Disordered" evidence="7">
    <location>
        <begin position="574"/>
        <end position="617"/>
    </location>
</feature>
<gene>
    <name evidence="10" type="ORF">JJB74_03130</name>
</gene>
<evidence type="ECO:0000256" key="8">
    <source>
        <dbReference type="SAM" id="SignalP"/>
    </source>
</evidence>
<feature type="compositionally biased region" description="Basic residues" evidence="7">
    <location>
        <begin position="584"/>
        <end position="593"/>
    </location>
</feature>
<keyword evidence="3" id="KW-1029">Fimbrium biogenesis</keyword>
<dbReference type="Pfam" id="PF05567">
    <property type="entry name" value="T4P_PilY1"/>
    <property type="match status" value="1"/>
</dbReference>
<organism evidence="10 11">
    <name type="scientific">Noviherbaspirillum pedocola</name>
    <dbReference type="NCBI Taxonomy" id="2801341"/>
    <lineage>
        <taxon>Bacteria</taxon>
        <taxon>Pseudomonadati</taxon>
        <taxon>Pseudomonadota</taxon>
        <taxon>Betaproteobacteria</taxon>
        <taxon>Burkholderiales</taxon>
        <taxon>Oxalobacteraceae</taxon>
        <taxon>Noviherbaspirillum</taxon>
    </lineage>
</organism>
<keyword evidence="6" id="KW-0281">Fimbrium</keyword>
<dbReference type="InterPro" id="IPR008707">
    <property type="entry name" value="B-propeller_PilY1"/>
</dbReference>
<evidence type="ECO:0000313" key="10">
    <source>
        <dbReference type="EMBL" id="MBK4733601.1"/>
    </source>
</evidence>
<accession>A0A934W015</accession>
<dbReference type="GO" id="GO:0046872">
    <property type="term" value="F:metal ion binding"/>
    <property type="evidence" value="ECO:0007669"/>
    <property type="project" value="UniProtKB-KW"/>
</dbReference>
<dbReference type="EMBL" id="JAEPBG010000001">
    <property type="protein sequence ID" value="MBK4733601.1"/>
    <property type="molecule type" value="Genomic_DNA"/>
</dbReference>
<sequence length="635" mass="66898">MRRLRLSVAAACLLIASGQAGAMPPRELANAAQLVYSSACVAAALDADGAGLYRASSLPDGVTGSLKRYEVSIDSAGRLGAADQPQWDASALLDATPSAARRIYTTRRDDAGMRTIPFLWEALGETERALLDITASGEQDGLGALRLAYLRGMREAESPRQGGMRDRLGLLGATLAGVPRVAGRGAHAAIYLAANDGMLHAFDSASGAELFAYLPRAIAPWWSRLTTPSYRNAPYVEGAIAVGEAKARGKRITVLAVGMGGAAKGVYALDVSDPVHFGDKGGVMFEFTEQDDADIGHVYGAPQIVRARIGAAPAADYLVVGGGYNTGGRGRIALFLLSLDKDPADPWRRNANYFKWFAPADDAVANGLGPASLTVDDAGDVRYAYAGDMRGNLWRFDLADTSETAPRRPVFIAADAGGQPQPITVAPRIAQASDGVLLLFGTGSLLFAGDGADRSRQTLYGVRDHGMTTEGATRAQLAERLLAIDGSYRIASVTANDGWYLDFPEAGERSAWGIALEGSALVAASMIPRGAPCSADLRLYWLDALSGKPAPGISAPPLLPAEAIGRAPMVRQRDEVAPADGRGQRRVVSRRRLVGAGRPSAMPTQDTASSAPGRTGRLGWREVVDVEALRDAARR</sequence>
<evidence type="ECO:0000256" key="5">
    <source>
        <dbReference type="ARBA" id="ARBA00022837"/>
    </source>
</evidence>
<dbReference type="SUPFAM" id="SSF50998">
    <property type="entry name" value="Quinoprotein alcohol dehydrogenase-like"/>
    <property type="match status" value="1"/>
</dbReference>
<feature type="signal peptide" evidence="8">
    <location>
        <begin position="1"/>
        <end position="22"/>
    </location>
</feature>
<evidence type="ECO:0000256" key="3">
    <source>
        <dbReference type="ARBA" id="ARBA00022558"/>
    </source>
</evidence>
<keyword evidence="5" id="KW-0106">Calcium</keyword>
<name>A0A934W015_9BURK</name>
<feature type="compositionally biased region" description="Polar residues" evidence="7">
    <location>
        <begin position="602"/>
        <end position="612"/>
    </location>
</feature>
<evidence type="ECO:0000256" key="7">
    <source>
        <dbReference type="SAM" id="MobiDB-lite"/>
    </source>
</evidence>
<comment type="subcellular location">
    <subcellularLocation>
        <location evidence="1">Fimbrium</location>
    </subcellularLocation>
</comment>